<feature type="region of interest" description="Disordered" evidence="1">
    <location>
        <begin position="196"/>
        <end position="226"/>
    </location>
</feature>
<proteinExistence type="predicted"/>
<protein>
    <submittedName>
        <fullName evidence="2">Uncharacterized protein</fullName>
    </submittedName>
</protein>
<reference evidence="2" key="1">
    <citation type="submission" date="2021-01" db="EMBL/GenBank/DDBJ databases">
        <authorList>
            <person name="Corre E."/>
            <person name="Pelletier E."/>
            <person name="Niang G."/>
            <person name="Scheremetjew M."/>
            <person name="Finn R."/>
            <person name="Kale V."/>
            <person name="Holt S."/>
            <person name="Cochrane G."/>
            <person name="Meng A."/>
            <person name="Brown T."/>
            <person name="Cohen L."/>
        </authorList>
    </citation>
    <scope>NUCLEOTIDE SEQUENCE</scope>
    <source>
        <strain evidence="2">CCMP2222</strain>
    </source>
</reference>
<dbReference type="EMBL" id="HBGQ01002365">
    <property type="protein sequence ID" value="CAD9364831.1"/>
    <property type="molecule type" value="Transcribed_RNA"/>
</dbReference>
<accession>A0A7S2ADG5</accession>
<gene>
    <name evidence="2" type="ORF">AAND1436_LOCUS1289</name>
</gene>
<name>A0A7S2ADG5_9DINO</name>
<organism evidence="2">
    <name type="scientific">Alexandrium andersonii</name>
    <dbReference type="NCBI Taxonomy" id="327968"/>
    <lineage>
        <taxon>Eukaryota</taxon>
        <taxon>Sar</taxon>
        <taxon>Alveolata</taxon>
        <taxon>Dinophyceae</taxon>
        <taxon>Gonyaulacales</taxon>
        <taxon>Pyrocystaceae</taxon>
        <taxon>Alexandrium</taxon>
    </lineage>
</organism>
<evidence type="ECO:0000313" key="2">
    <source>
        <dbReference type="EMBL" id="CAD9364831.1"/>
    </source>
</evidence>
<evidence type="ECO:0000256" key="1">
    <source>
        <dbReference type="SAM" id="MobiDB-lite"/>
    </source>
</evidence>
<dbReference type="AlphaFoldDB" id="A0A7S2ADG5"/>
<feature type="compositionally biased region" description="Polar residues" evidence="1">
    <location>
        <begin position="197"/>
        <end position="209"/>
    </location>
</feature>
<sequence length="226" mass="26096">MSLDKYKQLGEPKNYEEQCERNRLRSTVREAVLDIMNALDRIHQVSGEPGSELQRSESPVVKQVDDTVQRFSSLQNGMTELFRDLHGRVRAGLSATSAKLIDLQPHIQRMDSFMQLMTQELENEAAQAREIHSKRLEDLRSEEARYVRANDEPGKNPVYAKTVEDIESTERALMDTDRKELDQKDFHDRWLRLMAQMPNSGDSPGNISSEAVLPEAPSKKRKWGWW</sequence>